<evidence type="ECO:0000256" key="5">
    <source>
        <dbReference type="ARBA" id="ARBA00023136"/>
    </source>
</evidence>
<feature type="compositionally biased region" description="Polar residues" evidence="6">
    <location>
        <begin position="56"/>
        <end position="65"/>
    </location>
</feature>
<comment type="subcellular location">
    <subcellularLocation>
        <location evidence="1">Membrane</location>
    </subcellularLocation>
</comment>
<dbReference type="Pfam" id="PF04505">
    <property type="entry name" value="CD225"/>
    <property type="match status" value="1"/>
</dbReference>
<evidence type="ECO:0000313" key="9">
    <source>
        <dbReference type="Proteomes" id="UP000030746"/>
    </source>
</evidence>
<dbReference type="InterPro" id="IPR007593">
    <property type="entry name" value="CD225/Dispanin_fam"/>
</dbReference>
<dbReference type="RefSeq" id="XP_009065748.1">
    <property type="nucleotide sequence ID" value="XM_009067500.1"/>
</dbReference>
<evidence type="ECO:0000256" key="4">
    <source>
        <dbReference type="ARBA" id="ARBA00022989"/>
    </source>
</evidence>
<name>V3ZM29_LOTGI</name>
<accession>V3ZM29</accession>
<keyword evidence="9" id="KW-1185">Reference proteome</keyword>
<dbReference type="AlphaFoldDB" id="V3ZM29"/>
<feature type="compositionally biased region" description="Polar residues" evidence="6">
    <location>
        <begin position="110"/>
        <end position="129"/>
    </location>
</feature>
<evidence type="ECO:0000256" key="6">
    <source>
        <dbReference type="SAM" id="MobiDB-lite"/>
    </source>
</evidence>
<sequence>MSDENRDDNFSDINAFNKPELRSSYTTLTYINEDDDDTVSPDYVGTEFNDDESSTDFDNPNSKPSSTEKLRFTNNNSDFLHDVSPTDNNNSETKDHKDGNDAAHSDGLKENNNISEPNKHNGSTVNKNLSEPSVQIQNGHNSSTGVSDTNSCPTAIFSTNNLEMDSTPRITQTRFDASQTPLTKRRILILKCLAVAVAIFFFPAGIPAVYYAFKIDKAFQAGIMQGNIDLALKYAKRTEKLVILSLVLGVLFIVMCFAIIERAVYGNEYYWHHGTVAGRG</sequence>
<keyword evidence="5 7" id="KW-0472">Membrane</keyword>
<dbReference type="Proteomes" id="UP000030746">
    <property type="component" value="Unassembled WGS sequence"/>
</dbReference>
<evidence type="ECO:0000256" key="7">
    <source>
        <dbReference type="SAM" id="Phobius"/>
    </source>
</evidence>
<keyword evidence="4 7" id="KW-1133">Transmembrane helix</keyword>
<keyword evidence="3 7" id="KW-0812">Transmembrane</keyword>
<protein>
    <submittedName>
        <fullName evidence="8">Uncharacterized protein</fullName>
    </submittedName>
</protein>
<dbReference type="CTD" id="20241085"/>
<dbReference type="EMBL" id="KB203660">
    <property type="protein sequence ID" value="ESO83490.1"/>
    <property type="molecule type" value="Genomic_DNA"/>
</dbReference>
<dbReference type="GeneID" id="20241085"/>
<feature type="compositionally biased region" description="Basic and acidic residues" evidence="6">
    <location>
        <begin position="92"/>
        <end position="109"/>
    </location>
</feature>
<organism evidence="8 9">
    <name type="scientific">Lottia gigantea</name>
    <name type="common">Giant owl limpet</name>
    <dbReference type="NCBI Taxonomy" id="225164"/>
    <lineage>
        <taxon>Eukaryota</taxon>
        <taxon>Metazoa</taxon>
        <taxon>Spiralia</taxon>
        <taxon>Lophotrochozoa</taxon>
        <taxon>Mollusca</taxon>
        <taxon>Gastropoda</taxon>
        <taxon>Patellogastropoda</taxon>
        <taxon>Lottioidea</taxon>
        <taxon>Lottiidae</taxon>
        <taxon>Lottia</taxon>
    </lineage>
</organism>
<dbReference type="HOGENOM" id="CLU_994950_0_0_1"/>
<evidence type="ECO:0000313" key="8">
    <source>
        <dbReference type="EMBL" id="ESO83490.1"/>
    </source>
</evidence>
<reference evidence="8 9" key="1">
    <citation type="journal article" date="2013" name="Nature">
        <title>Insights into bilaterian evolution from three spiralian genomes.</title>
        <authorList>
            <person name="Simakov O."/>
            <person name="Marletaz F."/>
            <person name="Cho S.J."/>
            <person name="Edsinger-Gonzales E."/>
            <person name="Havlak P."/>
            <person name="Hellsten U."/>
            <person name="Kuo D.H."/>
            <person name="Larsson T."/>
            <person name="Lv J."/>
            <person name="Arendt D."/>
            <person name="Savage R."/>
            <person name="Osoegawa K."/>
            <person name="de Jong P."/>
            <person name="Grimwood J."/>
            <person name="Chapman J.A."/>
            <person name="Shapiro H."/>
            <person name="Aerts A."/>
            <person name="Otillar R.P."/>
            <person name="Terry A.Y."/>
            <person name="Boore J.L."/>
            <person name="Grigoriev I.V."/>
            <person name="Lindberg D.R."/>
            <person name="Seaver E.C."/>
            <person name="Weisblat D.A."/>
            <person name="Putnam N.H."/>
            <person name="Rokhsar D.S."/>
        </authorList>
    </citation>
    <scope>NUCLEOTIDE SEQUENCE [LARGE SCALE GENOMIC DNA]</scope>
</reference>
<feature type="transmembrane region" description="Helical" evidence="7">
    <location>
        <begin position="241"/>
        <end position="260"/>
    </location>
</feature>
<evidence type="ECO:0000256" key="2">
    <source>
        <dbReference type="ARBA" id="ARBA00006843"/>
    </source>
</evidence>
<dbReference type="KEGG" id="lgi:LOTGIDRAFT_169181"/>
<comment type="similarity">
    <text evidence="2">Belongs to the CD225/Dispanin family.</text>
</comment>
<gene>
    <name evidence="8" type="ORF">LOTGIDRAFT_169181</name>
</gene>
<dbReference type="GO" id="GO:0016020">
    <property type="term" value="C:membrane"/>
    <property type="evidence" value="ECO:0007669"/>
    <property type="project" value="UniProtKB-SubCell"/>
</dbReference>
<evidence type="ECO:0000256" key="3">
    <source>
        <dbReference type="ARBA" id="ARBA00022692"/>
    </source>
</evidence>
<dbReference type="OrthoDB" id="6287564at2759"/>
<proteinExistence type="inferred from homology"/>
<feature type="transmembrane region" description="Helical" evidence="7">
    <location>
        <begin position="188"/>
        <end position="213"/>
    </location>
</feature>
<evidence type="ECO:0000256" key="1">
    <source>
        <dbReference type="ARBA" id="ARBA00004370"/>
    </source>
</evidence>
<feature type="region of interest" description="Disordered" evidence="6">
    <location>
        <begin position="1"/>
        <end position="129"/>
    </location>
</feature>